<proteinExistence type="predicted"/>
<feature type="transmembrane region" description="Helical" evidence="1">
    <location>
        <begin position="82"/>
        <end position="99"/>
    </location>
</feature>
<reference evidence="2 3" key="1">
    <citation type="submission" date="2019-07" db="EMBL/GenBank/DDBJ databases">
        <title>R&amp;d 2014.</title>
        <authorList>
            <person name="Klenk H.-P."/>
        </authorList>
    </citation>
    <scope>NUCLEOTIDE SEQUENCE [LARGE SCALE GENOMIC DNA]</scope>
    <source>
        <strain evidence="2 3">DSM 45764</strain>
    </source>
</reference>
<feature type="transmembrane region" description="Helical" evidence="1">
    <location>
        <begin position="12"/>
        <end position="31"/>
    </location>
</feature>
<evidence type="ECO:0000313" key="2">
    <source>
        <dbReference type="EMBL" id="TWH72590.1"/>
    </source>
</evidence>
<feature type="transmembrane region" description="Helical" evidence="1">
    <location>
        <begin position="119"/>
        <end position="137"/>
    </location>
</feature>
<keyword evidence="3" id="KW-1185">Reference proteome</keyword>
<protein>
    <submittedName>
        <fullName evidence="2">Uncharacterized protein</fullName>
    </submittedName>
</protein>
<organism evidence="2 3">
    <name type="scientific">Modestobacter roseus</name>
    <dbReference type="NCBI Taxonomy" id="1181884"/>
    <lineage>
        <taxon>Bacteria</taxon>
        <taxon>Bacillati</taxon>
        <taxon>Actinomycetota</taxon>
        <taxon>Actinomycetes</taxon>
        <taxon>Geodermatophilales</taxon>
        <taxon>Geodermatophilaceae</taxon>
        <taxon>Modestobacter</taxon>
    </lineage>
</organism>
<dbReference type="Proteomes" id="UP000321490">
    <property type="component" value="Unassembled WGS sequence"/>
</dbReference>
<dbReference type="EMBL" id="VLKF01000001">
    <property type="protein sequence ID" value="TWH72590.1"/>
    <property type="molecule type" value="Genomic_DNA"/>
</dbReference>
<evidence type="ECO:0000256" key="1">
    <source>
        <dbReference type="SAM" id="Phobius"/>
    </source>
</evidence>
<keyword evidence="1" id="KW-0472">Membrane</keyword>
<comment type="caution">
    <text evidence="2">The sequence shown here is derived from an EMBL/GenBank/DDBJ whole genome shotgun (WGS) entry which is preliminary data.</text>
</comment>
<feature type="transmembrane region" description="Helical" evidence="1">
    <location>
        <begin position="51"/>
        <end position="70"/>
    </location>
</feature>
<name>A0A562INX6_9ACTN</name>
<gene>
    <name evidence="2" type="ORF">JD78_01106</name>
</gene>
<dbReference type="AlphaFoldDB" id="A0A562INX6"/>
<accession>A0A562INX6</accession>
<keyword evidence="1" id="KW-0812">Transmembrane</keyword>
<dbReference type="RefSeq" id="WP_166521011.1">
    <property type="nucleotide sequence ID" value="NZ_VLKF01000001.1"/>
</dbReference>
<evidence type="ECO:0000313" key="3">
    <source>
        <dbReference type="Proteomes" id="UP000321490"/>
    </source>
</evidence>
<feature type="transmembrane region" description="Helical" evidence="1">
    <location>
        <begin position="144"/>
        <end position="163"/>
    </location>
</feature>
<keyword evidence="1" id="KW-1133">Transmembrane helix</keyword>
<sequence length="205" mass="20949">MTAPSTAPPSPLSLGAAAVLLTAAAGVVGSLDWPAPRRTMSGWQVADVPTSLLALVVGTALVCLTVAATLTRPWALGSTTAAATWVVLAAASTFAQGWNDVYFAALGSGEGPVIPVFDWLFTFVPVLLVGVAARPLGRRAHLRATLGMGTLVLPLLALGWALYDDGGILETLLGSLYAAAVFGVVPLLIALAITLPRNRRATPVG</sequence>
<feature type="transmembrane region" description="Helical" evidence="1">
    <location>
        <begin position="175"/>
        <end position="195"/>
    </location>
</feature>